<proteinExistence type="predicted"/>
<organism evidence="1">
    <name type="scientific">Arundo donax</name>
    <name type="common">Giant reed</name>
    <name type="synonym">Donax arundinaceus</name>
    <dbReference type="NCBI Taxonomy" id="35708"/>
    <lineage>
        <taxon>Eukaryota</taxon>
        <taxon>Viridiplantae</taxon>
        <taxon>Streptophyta</taxon>
        <taxon>Embryophyta</taxon>
        <taxon>Tracheophyta</taxon>
        <taxon>Spermatophyta</taxon>
        <taxon>Magnoliopsida</taxon>
        <taxon>Liliopsida</taxon>
        <taxon>Poales</taxon>
        <taxon>Poaceae</taxon>
        <taxon>PACMAD clade</taxon>
        <taxon>Arundinoideae</taxon>
        <taxon>Arundineae</taxon>
        <taxon>Arundo</taxon>
    </lineage>
</organism>
<dbReference type="AlphaFoldDB" id="A0A0A9FJI3"/>
<name>A0A0A9FJI3_ARUDO</name>
<protein>
    <submittedName>
        <fullName evidence="1">Uncharacterized protein</fullName>
    </submittedName>
</protein>
<dbReference type="EMBL" id="GBRH01184751">
    <property type="protein sequence ID" value="JAE13145.1"/>
    <property type="molecule type" value="Transcribed_RNA"/>
</dbReference>
<evidence type="ECO:0000313" key="1">
    <source>
        <dbReference type="EMBL" id="JAE13145.1"/>
    </source>
</evidence>
<reference evidence="1" key="1">
    <citation type="submission" date="2014-09" db="EMBL/GenBank/DDBJ databases">
        <authorList>
            <person name="Magalhaes I.L.F."/>
            <person name="Oliveira U."/>
            <person name="Santos F.R."/>
            <person name="Vidigal T.H.D.A."/>
            <person name="Brescovit A.D."/>
            <person name="Santos A.J."/>
        </authorList>
    </citation>
    <scope>NUCLEOTIDE SEQUENCE</scope>
    <source>
        <tissue evidence="1">Shoot tissue taken approximately 20 cm above the soil surface</tissue>
    </source>
</reference>
<sequence length="33" mass="3777">MLKDEQIALERHKATPHSTMQSCPCRAYMLTSV</sequence>
<accession>A0A0A9FJI3</accession>
<reference evidence="1" key="2">
    <citation type="journal article" date="2015" name="Data Brief">
        <title>Shoot transcriptome of the giant reed, Arundo donax.</title>
        <authorList>
            <person name="Barrero R.A."/>
            <person name="Guerrero F.D."/>
            <person name="Moolhuijzen P."/>
            <person name="Goolsby J.A."/>
            <person name="Tidwell J."/>
            <person name="Bellgard S.E."/>
            <person name="Bellgard M.I."/>
        </authorList>
    </citation>
    <scope>NUCLEOTIDE SEQUENCE</scope>
    <source>
        <tissue evidence="1">Shoot tissue taken approximately 20 cm above the soil surface</tissue>
    </source>
</reference>